<evidence type="ECO:0000259" key="5">
    <source>
        <dbReference type="PROSITE" id="PS50048"/>
    </source>
</evidence>
<dbReference type="Gene3D" id="4.10.240.10">
    <property type="entry name" value="Zn(2)-C6 fungal-type DNA-binding domain"/>
    <property type="match status" value="1"/>
</dbReference>
<keyword evidence="2" id="KW-0539">Nucleus</keyword>
<dbReference type="PROSITE" id="PS50048">
    <property type="entry name" value="ZN2_CY6_FUNGAL_2"/>
    <property type="match status" value="1"/>
</dbReference>
<dbReference type="PANTHER" id="PTHR46910:SF5">
    <property type="entry name" value="ZN(II)2CYS6 TRANSCRIPTION FACTOR (EUROFUNG)"/>
    <property type="match status" value="1"/>
</dbReference>
<dbReference type="InterPro" id="IPR036864">
    <property type="entry name" value="Zn2-C6_fun-type_DNA-bd_sf"/>
</dbReference>
<dbReference type="OrthoDB" id="103819at2759"/>
<dbReference type="PANTHER" id="PTHR46910">
    <property type="entry name" value="TRANSCRIPTION FACTOR PDR1"/>
    <property type="match status" value="1"/>
</dbReference>
<dbReference type="PROSITE" id="PS00463">
    <property type="entry name" value="ZN2_CY6_FUNGAL_1"/>
    <property type="match status" value="1"/>
</dbReference>
<sequence length="720" mass="79372">MQNSPQNVGAGMPGGPAPGGPEDPNKRACDQCRMRKVRCDKDWPCSNCRAANRACTSTGIGQRPKEARQRVLISSQYERKIDQLESRLANIEQLLKTLVARDLGPGEPARLQVYVPSPDVPDSGTVTSMGDFDSGDEETADGGDSGLISQTAIASEFLAHAVHRTSLHDAHPSVDAAVTNLRQLVQLQGSRSTNNGPRFPRQLPLPPGGLCKLPMPPIEAVVPLLKALNSGTASFFAFGMTLVGIEDFSSLCRMIYFPTEDFPQAIFAIVNAGLFDLFMEECCLSDDVEKRDKYEAYAKMARANLETYLANLPMFLSARIENVQALLLGTQYAIDVTRPSVAWHLNSIAAQLCQTGGFHRADVASTESARTKQIKGILFWQVYSWDRGLSLRMGRASVINDGDITIPRQFDFSGFPLLEKPTTPKFWLERATLQGQIYIQLYSPAALAVHPSELGRRAEELAVECRRLAVEGKKAQQEAFAYLKQINSSELVDVFVQGDEVQFLATLTLVYRAIPAPPGSPSRFSNECLETARQTMRRHKETVALLKKYGAYMKSIYVHRNLMLAPFAPFFVLFCHIVETLSGDDLGMLQEFVASLDVLRDASETAEKLCRIFQVFRDVAMVYVEAKSQRRDDQNDVPMGNQLDAYLSQLGFMPMEGQSMPQAVPPTTGDVLMPPGVGSGPTTQMEAWFLGSRSMFGLLEEDLGQIDPMGWMPPPSSGTM</sequence>
<reference evidence="6" key="1">
    <citation type="journal article" date="2021" name="Nat. Commun.">
        <title>Genetic determinants of endophytism in the Arabidopsis root mycobiome.</title>
        <authorList>
            <person name="Mesny F."/>
            <person name="Miyauchi S."/>
            <person name="Thiergart T."/>
            <person name="Pickel B."/>
            <person name="Atanasova L."/>
            <person name="Karlsson M."/>
            <person name="Huettel B."/>
            <person name="Barry K.W."/>
            <person name="Haridas S."/>
            <person name="Chen C."/>
            <person name="Bauer D."/>
            <person name="Andreopoulos W."/>
            <person name="Pangilinan J."/>
            <person name="LaButti K."/>
            <person name="Riley R."/>
            <person name="Lipzen A."/>
            <person name="Clum A."/>
            <person name="Drula E."/>
            <person name="Henrissat B."/>
            <person name="Kohler A."/>
            <person name="Grigoriev I.V."/>
            <person name="Martin F.M."/>
            <person name="Hacquard S."/>
        </authorList>
    </citation>
    <scope>NUCLEOTIDE SEQUENCE</scope>
    <source>
        <strain evidence="6">FSSC 5 MPI-SDFR-AT-0091</strain>
    </source>
</reference>
<dbReference type="CDD" id="cd00067">
    <property type="entry name" value="GAL4"/>
    <property type="match status" value="1"/>
</dbReference>
<accession>A0A9P9KB99</accession>
<keyword evidence="7" id="KW-1185">Reference proteome</keyword>
<keyword evidence="3" id="KW-0175">Coiled coil</keyword>
<keyword evidence="1" id="KW-0479">Metal-binding</keyword>
<dbReference type="InterPro" id="IPR001138">
    <property type="entry name" value="Zn2Cys6_DnaBD"/>
</dbReference>
<gene>
    <name evidence="6" type="ORF">B0J15DRAFT_494920</name>
</gene>
<name>A0A9P9KB99_FUSSL</name>
<proteinExistence type="predicted"/>
<dbReference type="Pfam" id="PF00172">
    <property type="entry name" value="Zn_clus"/>
    <property type="match status" value="1"/>
</dbReference>
<dbReference type="SMART" id="SM00066">
    <property type="entry name" value="GAL4"/>
    <property type="match status" value="1"/>
</dbReference>
<evidence type="ECO:0000256" key="4">
    <source>
        <dbReference type="SAM" id="MobiDB-lite"/>
    </source>
</evidence>
<dbReference type="Pfam" id="PF04082">
    <property type="entry name" value="Fungal_trans"/>
    <property type="match status" value="1"/>
</dbReference>
<dbReference type="InterPro" id="IPR050987">
    <property type="entry name" value="AtrR-like"/>
</dbReference>
<dbReference type="GO" id="GO:0000981">
    <property type="term" value="F:DNA-binding transcription factor activity, RNA polymerase II-specific"/>
    <property type="evidence" value="ECO:0007669"/>
    <property type="project" value="InterPro"/>
</dbReference>
<dbReference type="SMART" id="SM00906">
    <property type="entry name" value="Fungal_trans"/>
    <property type="match status" value="1"/>
</dbReference>
<feature type="coiled-coil region" evidence="3">
    <location>
        <begin position="74"/>
        <end position="101"/>
    </location>
</feature>
<dbReference type="EMBL" id="JAGTJS010000010">
    <property type="protein sequence ID" value="KAH7254848.1"/>
    <property type="molecule type" value="Genomic_DNA"/>
</dbReference>
<evidence type="ECO:0000256" key="2">
    <source>
        <dbReference type="ARBA" id="ARBA00023242"/>
    </source>
</evidence>
<evidence type="ECO:0000313" key="7">
    <source>
        <dbReference type="Proteomes" id="UP000736672"/>
    </source>
</evidence>
<protein>
    <recommendedName>
        <fullName evidence="5">Zn(2)-C6 fungal-type domain-containing protein</fullName>
    </recommendedName>
</protein>
<feature type="region of interest" description="Disordered" evidence="4">
    <location>
        <begin position="1"/>
        <end position="28"/>
    </location>
</feature>
<dbReference type="InterPro" id="IPR007219">
    <property type="entry name" value="XnlR_reg_dom"/>
</dbReference>
<feature type="region of interest" description="Disordered" evidence="4">
    <location>
        <begin position="111"/>
        <end position="145"/>
    </location>
</feature>
<dbReference type="AlphaFoldDB" id="A0A9P9KB99"/>
<dbReference type="Proteomes" id="UP000736672">
    <property type="component" value="Unassembled WGS sequence"/>
</dbReference>
<evidence type="ECO:0000313" key="6">
    <source>
        <dbReference type="EMBL" id="KAH7254848.1"/>
    </source>
</evidence>
<comment type="caution">
    <text evidence="6">The sequence shown here is derived from an EMBL/GenBank/DDBJ whole genome shotgun (WGS) entry which is preliminary data.</text>
</comment>
<dbReference type="GO" id="GO:0008270">
    <property type="term" value="F:zinc ion binding"/>
    <property type="evidence" value="ECO:0007669"/>
    <property type="project" value="InterPro"/>
</dbReference>
<dbReference type="GO" id="GO:0003677">
    <property type="term" value="F:DNA binding"/>
    <property type="evidence" value="ECO:0007669"/>
    <property type="project" value="InterPro"/>
</dbReference>
<dbReference type="SUPFAM" id="SSF57701">
    <property type="entry name" value="Zn2/Cys6 DNA-binding domain"/>
    <property type="match status" value="1"/>
</dbReference>
<organism evidence="6 7">
    <name type="scientific">Fusarium solani</name>
    <name type="common">Filamentous fungus</name>
    <dbReference type="NCBI Taxonomy" id="169388"/>
    <lineage>
        <taxon>Eukaryota</taxon>
        <taxon>Fungi</taxon>
        <taxon>Dikarya</taxon>
        <taxon>Ascomycota</taxon>
        <taxon>Pezizomycotina</taxon>
        <taxon>Sordariomycetes</taxon>
        <taxon>Hypocreomycetidae</taxon>
        <taxon>Hypocreales</taxon>
        <taxon>Nectriaceae</taxon>
        <taxon>Fusarium</taxon>
        <taxon>Fusarium solani species complex</taxon>
    </lineage>
</organism>
<evidence type="ECO:0000256" key="1">
    <source>
        <dbReference type="ARBA" id="ARBA00022723"/>
    </source>
</evidence>
<dbReference type="GO" id="GO:0006351">
    <property type="term" value="P:DNA-templated transcription"/>
    <property type="evidence" value="ECO:0007669"/>
    <property type="project" value="InterPro"/>
</dbReference>
<feature type="domain" description="Zn(2)-C6 fungal-type" evidence="5">
    <location>
        <begin position="28"/>
        <end position="57"/>
    </location>
</feature>
<dbReference type="CDD" id="cd12148">
    <property type="entry name" value="fungal_TF_MHR"/>
    <property type="match status" value="1"/>
</dbReference>
<evidence type="ECO:0000256" key="3">
    <source>
        <dbReference type="SAM" id="Coils"/>
    </source>
</evidence>